<dbReference type="Proteomes" id="UP000286100">
    <property type="component" value="Unassembled WGS sequence"/>
</dbReference>
<sequence length="318" mass="35103">MQTRVLLTVDTELAWRHHAAGLPVEDIYARSIEPAGVGLGYQLQRLREHGLKACFFVDPMPATVFGLDVVKRIVAPILEAGQEIQLHLHPNWAGAEVGDRGAAHAKFELIDYEEEAQRVLIAEARELLVKAGAPTPIAFRAGSYSANDTTLKTLAELGFRYDSSHNGSENPWPSAISLTRRQIAPVTYRGVVELPVTLIEDRVGRLRHCQICALSLAEVTAAIDHAIVSGHAILTLVSHSFELATRDGLRENHLVRRRFDRICEVLAARADRAPTAFFTELDGLDVHADALPAPPKLLRTAARMGEQLLSNIVYERRL</sequence>
<dbReference type="RefSeq" id="WP_119764224.1">
    <property type="nucleotide sequence ID" value="NZ_QYUM01000004.1"/>
</dbReference>
<protein>
    <submittedName>
        <fullName evidence="1">Polysaccharide deacetylase</fullName>
    </submittedName>
</protein>
<keyword evidence="2" id="KW-1185">Reference proteome</keyword>
<dbReference type="OrthoDB" id="7419255at2"/>
<organism evidence="1 2">
    <name type="scientific">Sphingomonas cavernae</name>
    <dbReference type="NCBI Taxonomy" id="2320861"/>
    <lineage>
        <taxon>Bacteria</taxon>
        <taxon>Pseudomonadati</taxon>
        <taxon>Pseudomonadota</taxon>
        <taxon>Alphaproteobacteria</taxon>
        <taxon>Sphingomonadales</taxon>
        <taxon>Sphingomonadaceae</taxon>
        <taxon>Sphingomonas</taxon>
    </lineage>
</organism>
<dbReference type="GO" id="GO:0005975">
    <property type="term" value="P:carbohydrate metabolic process"/>
    <property type="evidence" value="ECO:0007669"/>
    <property type="project" value="InterPro"/>
</dbReference>
<proteinExistence type="predicted"/>
<evidence type="ECO:0000313" key="1">
    <source>
        <dbReference type="EMBL" id="RJF85457.1"/>
    </source>
</evidence>
<gene>
    <name evidence="1" type="ORF">D3876_16075</name>
</gene>
<reference evidence="1 2" key="1">
    <citation type="submission" date="2018-09" db="EMBL/GenBank/DDBJ databases">
        <authorList>
            <person name="Zhu H."/>
        </authorList>
    </citation>
    <scope>NUCLEOTIDE SEQUENCE [LARGE SCALE GENOMIC DNA]</scope>
    <source>
        <strain evidence="1 2">K2R01-6</strain>
    </source>
</reference>
<dbReference type="AlphaFoldDB" id="A0A418W6B1"/>
<evidence type="ECO:0000313" key="2">
    <source>
        <dbReference type="Proteomes" id="UP000286100"/>
    </source>
</evidence>
<dbReference type="PANTHER" id="PTHR47561:SF1">
    <property type="entry name" value="POLYSACCHARIDE DEACETYLASE FAMILY PROTEIN (AFU_ORTHOLOGUE AFUA_6G05030)"/>
    <property type="match status" value="1"/>
</dbReference>
<dbReference type="InterPro" id="IPR011330">
    <property type="entry name" value="Glyco_hydro/deAcase_b/a-brl"/>
</dbReference>
<comment type="caution">
    <text evidence="1">The sequence shown here is derived from an EMBL/GenBank/DDBJ whole genome shotgun (WGS) entry which is preliminary data.</text>
</comment>
<dbReference type="EMBL" id="QYUM01000004">
    <property type="protein sequence ID" value="RJF85457.1"/>
    <property type="molecule type" value="Genomic_DNA"/>
</dbReference>
<accession>A0A418W6B1</accession>
<dbReference type="PANTHER" id="PTHR47561">
    <property type="entry name" value="POLYSACCHARIDE DEACETYLASE FAMILY PROTEIN (AFU_ORTHOLOGUE AFUA_6G05030)"/>
    <property type="match status" value="1"/>
</dbReference>
<dbReference type="SUPFAM" id="SSF88713">
    <property type="entry name" value="Glycoside hydrolase/deacetylase"/>
    <property type="match status" value="1"/>
</dbReference>
<name>A0A418W6B1_9SPHN</name>
<dbReference type="Gene3D" id="3.20.20.370">
    <property type="entry name" value="Glycoside hydrolase/deacetylase"/>
    <property type="match status" value="1"/>
</dbReference>